<name>A0A225VN30_9STRA</name>
<gene>
    <name evidence="2" type="ORF">PHMEG_00020962</name>
</gene>
<dbReference type="EMBL" id="NBNE01003836">
    <property type="protein sequence ID" value="OWZ06745.1"/>
    <property type="molecule type" value="Genomic_DNA"/>
</dbReference>
<dbReference type="AlphaFoldDB" id="A0A225VN30"/>
<reference evidence="3" key="1">
    <citation type="submission" date="2017-03" db="EMBL/GenBank/DDBJ databases">
        <title>Phytopthora megakarya and P. palmivora, two closely related causual agents of cacao black pod achieved similar genome size and gene model numbers by different mechanisms.</title>
        <authorList>
            <person name="Ali S."/>
            <person name="Shao J."/>
            <person name="Larry D.J."/>
            <person name="Kronmiller B."/>
            <person name="Shen D."/>
            <person name="Strem M.D."/>
            <person name="Melnick R.L."/>
            <person name="Guiltinan M.J."/>
            <person name="Tyler B.M."/>
            <person name="Meinhardt L.W."/>
            <person name="Bailey B.A."/>
        </authorList>
    </citation>
    <scope>NUCLEOTIDE SEQUENCE [LARGE SCALE GENOMIC DNA]</scope>
    <source>
        <strain evidence="3">zdho120</strain>
    </source>
</reference>
<keyword evidence="1" id="KW-0732">Signal</keyword>
<organism evidence="2 3">
    <name type="scientific">Phytophthora megakarya</name>
    <dbReference type="NCBI Taxonomy" id="4795"/>
    <lineage>
        <taxon>Eukaryota</taxon>
        <taxon>Sar</taxon>
        <taxon>Stramenopiles</taxon>
        <taxon>Oomycota</taxon>
        <taxon>Peronosporomycetes</taxon>
        <taxon>Peronosporales</taxon>
        <taxon>Peronosporaceae</taxon>
        <taxon>Phytophthora</taxon>
    </lineage>
</organism>
<comment type="caution">
    <text evidence="2">The sequence shown here is derived from an EMBL/GenBank/DDBJ whole genome shotgun (WGS) entry which is preliminary data.</text>
</comment>
<keyword evidence="3" id="KW-1185">Reference proteome</keyword>
<protein>
    <submittedName>
        <fullName evidence="2">RxLR effector protein</fullName>
    </submittedName>
</protein>
<accession>A0A225VN30</accession>
<feature type="chain" id="PRO_5012850117" evidence="1">
    <location>
        <begin position="22"/>
        <end position="117"/>
    </location>
</feature>
<sequence>MKFYSILVVLLLTETTKPCLALSVTTPRPSITPPGRVSETMQLATKTSANRFLRAGVSPKGFNAVGVDQPQWMDEERGLSNLPKTLKEKLHQILSGNPPMLIQEFHDVLVNIIRRAN</sequence>
<evidence type="ECO:0000256" key="1">
    <source>
        <dbReference type="SAM" id="SignalP"/>
    </source>
</evidence>
<feature type="signal peptide" evidence="1">
    <location>
        <begin position="1"/>
        <end position="21"/>
    </location>
</feature>
<evidence type="ECO:0000313" key="3">
    <source>
        <dbReference type="Proteomes" id="UP000198211"/>
    </source>
</evidence>
<proteinExistence type="predicted"/>
<dbReference type="Proteomes" id="UP000198211">
    <property type="component" value="Unassembled WGS sequence"/>
</dbReference>
<evidence type="ECO:0000313" key="2">
    <source>
        <dbReference type="EMBL" id="OWZ06745.1"/>
    </source>
</evidence>